<dbReference type="InterPro" id="IPR045864">
    <property type="entry name" value="aa-tRNA-synth_II/BPL/LPL"/>
</dbReference>
<keyword evidence="9" id="KW-0030">Aminoacyl-tRNA synthetase</keyword>
<dbReference type="InterPro" id="IPR018163">
    <property type="entry name" value="Thr/Ala-tRNA-synth_IIc_edit"/>
</dbReference>
<comment type="similarity">
    <text evidence="1">Belongs to the class-II aminoacyl-tRNA synthetase family.</text>
</comment>
<evidence type="ECO:0000256" key="5">
    <source>
        <dbReference type="ARBA" id="ARBA00022741"/>
    </source>
</evidence>
<dbReference type="CDD" id="cd00673">
    <property type="entry name" value="AlaRS_core"/>
    <property type="match status" value="1"/>
</dbReference>
<organism evidence="12 13">
    <name type="scientific">Candidatus Beckwithbacteria bacterium CG10_big_fil_rev_8_21_14_0_10_34_10</name>
    <dbReference type="NCBI Taxonomy" id="1974495"/>
    <lineage>
        <taxon>Bacteria</taxon>
        <taxon>Candidatus Beckwithiibacteriota</taxon>
    </lineage>
</organism>
<evidence type="ECO:0000256" key="2">
    <source>
        <dbReference type="ARBA" id="ARBA00013168"/>
    </source>
</evidence>
<evidence type="ECO:0000313" key="12">
    <source>
        <dbReference type="EMBL" id="PIS09110.1"/>
    </source>
</evidence>
<dbReference type="Gene3D" id="3.30.930.10">
    <property type="entry name" value="Bira Bifunctional Protein, Domain 2"/>
    <property type="match status" value="1"/>
</dbReference>
<dbReference type="PANTHER" id="PTHR11777:SF9">
    <property type="entry name" value="ALANINE--TRNA LIGASE, CYTOPLASMIC"/>
    <property type="match status" value="1"/>
</dbReference>
<evidence type="ECO:0000256" key="3">
    <source>
        <dbReference type="ARBA" id="ARBA00022555"/>
    </source>
</evidence>
<dbReference type="PANTHER" id="PTHR11777">
    <property type="entry name" value="ALANYL-TRNA SYNTHETASE"/>
    <property type="match status" value="1"/>
</dbReference>
<protein>
    <recommendedName>
        <fullName evidence="2">alanine--tRNA ligase</fullName>
        <ecNumber evidence="2">6.1.1.7</ecNumber>
    </recommendedName>
</protein>
<dbReference type="GO" id="GO:0005829">
    <property type="term" value="C:cytosol"/>
    <property type="evidence" value="ECO:0007669"/>
    <property type="project" value="TreeGrafter"/>
</dbReference>
<dbReference type="NCBIfam" id="NF002436">
    <property type="entry name" value="PRK01584.1"/>
    <property type="match status" value="1"/>
</dbReference>
<dbReference type="Gene3D" id="3.30.54.20">
    <property type="match status" value="1"/>
</dbReference>
<dbReference type="Pfam" id="PF07973">
    <property type="entry name" value="tRNA_SAD"/>
    <property type="match status" value="1"/>
</dbReference>
<dbReference type="GO" id="GO:0006419">
    <property type="term" value="P:alanyl-tRNA aminoacylation"/>
    <property type="evidence" value="ECO:0007669"/>
    <property type="project" value="InterPro"/>
</dbReference>
<name>A0A2H0W8W9_9BACT</name>
<dbReference type="GO" id="GO:0005524">
    <property type="term" value="F:ATP binding"/>
    <property type="evidence" value="ECO:0007669"/>
    <property type="project" value="UniProtKB-KW"/>
</dbReference>
<sequence>MTGNDLRQLYLQFFKDKKHILIPSASLVPVDDPTTLYTSSGMQPLVPYLLGEKHPLGKRLVNSQICFRAEDIEEIGDNRHTTFFEMLGNWSLGDYFKEKQLTWFFEFLTEILKLPKEKLAVTISAGGLSIPKDQESKKIWQSLGIKEDRIFTYPIHQENWWSRAGAPDKMPPGEIGGPDSEVFFEFTQVKHNPKYGKKCHPNCDCGRFLEIGNSVFMEYKKEKDGGFSRLPCKNVDFGGGLERILAAKLNTPDIFKTDLFWPVIQEIEERVGKKYLGNEKEMRVIADHLKAATFMINEGIEPDNKLQGYILRRLLRRVAVKARQLNEAQELKSDLTSVFDSICGQVIKIYQSQYFKAKEGLKKRVNNVISQEINKFSQSLDRGLKEYKKASGKELNELFAFNLFQTHGFPFEITQELFAKRGKKIDKKEFENIYKGHQQLSRTASKGMFKGGLADHSEKTTALHTATHLLHAALRKVLGDQVKQVGSNITEKRLRFDFIHFKKLSEGEIKKIEALVNQEIGKNHKLGVEEMALEEALKKGAVAFSGQQYPKRVKVYRVGDFSLELCGGPHVSFTGSLGEFRIDKEGSSGAGKRRIYASLV</sequence>
<dbReference type="InterPro" id="IPR050058">
    <property type="entry name" value="Ala-tRNA_ligase"/>
</dbReference>
<evidence type="ECO:0000256" key="4">
    <source>
        <dbReference type="ARBA" id="ARBA00022598"/>
    </source>
</evidence>
<evidence type="ECO:0000256" key="7">
    <source>
        <dbReference type="ARBA" id="ARBA00022884"/>
    </source>
</evidence>
<dbReference type="GO" id="GO:0004813">
    <property type="term" value="F:alanine-tRNA ligase activity"/>
    <property type="evidence" value="ECO:0007669"/>
    <property type="project" value="UniProtKB-EC"/>
</dbReference>
<dbReference type="GO" id="GO:0002161">
    <property type="term" value="F:aminoacyl-tRNA deacylase activity"/>
    <property type="evidence" value="ECO:0007669"/>
    <property type="project" value="TreeGrafter"/>
</dbReference>
<dbReference type="EMBL" id="PEZT01000018">
    <property type="protein sequence ID" value="PIS09110.1"/>
    <property type="molecule type" value="Genomic_DNA"/>
</dbReference>
<gene>
    <name evidence="12" type="ORF">COT75_03120</name>
</gene>
<keyword evidence="3" id="KW-0820">tRNA-binding</keyword>
<evidence type="ECO:0000259" key="11">
    <source>
        <dbReference type="PROSITE" id="PS50862"/>
    </source>
</evidence>
<dbReference type="AlphaFoldDB" id="A0A2H0W8W9"/>
<keyword evidence="4 12" id="KW-0436">Ligase</keyword>
<proteinExistence type="inferred from homology"/>
<keyword evidence="6" id="KW-0067">ATP-binding</keyword>
<dbReference type="Proteomes" id="UP000230093">
    <property type="component" value="Unassembled WGS sequence"/>
</dbReference>
<comment type="caution">
    <text evidence="12">The sequence shown here is derived from an EMBL/GenBank/DDBJ whole genome shotgun (WGS) entry which is preliminary data.</text>
</comment>
<dbReference type="InterPro" id="IPR006195">
    <property type="entry name" value="aa-tRNA-synth_II"/>
</dbReference>
<dbReference type="InterPro" id="IPR018164">
    <property type="entry name" value="Ala-tRNA-synth_IIc_N"/>
</dbReference>
<evidence type="ECO:0000256" key="6">
    <source>
        <dbReference type="ARBA" id="ARBA00022840"/>
    </source>
</evidence>
<reference evidence="13" key="1">
    <citation type="submission" date="2017-09" db="EMBL/GenBank/DDBJ databases">
        <title>Depth-based differentiation of microbial function through sediment-hosted aquifers and enrichment of novel symbionts in the deep terrestrial subsurface.</title>
        <authorList>
            <person name="Probst A.J."/>
            <person name="Ladd B."/>
            <person name="Jarett J.K."/>
            <person name="Geller-Mcgrath D.E."/>
            <person name="Sieber C.M.K."/>
            <person name="Emerson J.B."/>
            <person name="Anantharaman K."/>
            <person name="Thomas B.C."/>
            <person name="Malmstrom R."/>
            <person name="Stieglmeier M."/>
            <person name="Klingl A."/>
            <person name="Woyke T."/>
            <person name="Ryan C.M."/>
            <person name="Banfield J.F."/>
        </authorList>
    </citation>
    <scope>NUCLEOTIDE SEQUENCE [LARGE SCALE GENOMIC DNA]</scope>
</reference>
<accession>A0A2H0W8W9</accession>
<dbReference type="SUPFAM" id="SSF55681">
    <property type="entry name" value="Class II aaRS and biotin synthetases"/>
    <property type="match status" value="1"/>
</dbReference>
<keyword evidence="5" id="KW-0547">Nucleotide-binding</keyword>
<feature type="domain" description="Alanyl-transfer RNA synthetases family profile" evidence="10">
    <location>
        <begin position="1"/>
        <end position="600"/>
    </location>
</feature>
<feature type="domain" description="Aminoacyl-transfer RNA synthetases class-II family profile" evidence="11">
    <location>
        <begin position="66"/>
        <end position="262"/>
    </location>
</feature>
<dbReference type="InterPro" id="IPR018165">
    <property type="entry name" value="Ala-tRNA-synth_IIc_core"/>
</dbReference>
<evidence type="ECO:0000256" key="8">
    <source>
        <dbReference type="ARBA" id="ARBA00022917"/>
    </source>
</evidence>
<dbReference type="SMART" id="SM00863">
    <property type="entry name" value="tRNA_SAD"/>
    <property type="match status" value="1"/>
</dbReference>
<evidence type="ECO:0000313" key="13">
    <source>
        <dbReference type="Proteomes" id="UP000230093"/>
    </source>
</evidence>
<dbReference type="PRINTS" id="PR00980">
    <property type="entry name" value="TRNASYNTHALA"/>
</dbReference>
<keyword evidence="8" id="KW-0648">Protein biosynthesis</keyword>
<keyword evidence="7" id="KW-0694">RNA-binding</keyword>
<dbReference type="InterPro" id="IPR012947">
    <property type="entry name" value="tRNA_SAD"/>
</dbReference>
<evidence type="ECO:0000256" key="1">
    <source>
        <dbReference type="ARBA" id="ARBA00008226"/>
    </source>
</evidence>
<evidence type="ECO:0000256" key="9">
    <source>
        <dbReference type="ARBA" id="ARBA00023146"/>
    </source>
</evidence>
<dbReference type="InterPro" id="IPR018162">
    <property type="entry name" value="Ala-tRNA-ligase_IIc_anticod-bd"/>
</dbReference>
<dbReference type="GO" id="GO:0000049">
    <property type="term" value="F:tRNA binding"/>
    <property type="evidence" value="ECO:0007669"/>
    <property type="project" value="UniProtKB-KW"/>
</dbReference>
<dbReference type="SUPFAM" id="SSF101353">
    <property type="entry name" value="Putative anticodon-binding domain of alanyl-tRNA synthetase (AlaRS)"/>
    <property type="match status" value="1"/>
</dbReference>
<dbReference type="PROSITE" id="PS50860">
    <property type="entry name" value="AA_TRNA_LIGASE_II_ALA"/>
    <property type="match status" value="1"/>
</dbReference>
<dbReference type="Pfam" id="PF01411">
    <property type="entry name" value="tRNA-synt_2c"/>
    <property type="match status" value="1"/>
</dbReference>
<dbReference type="InterPro" id="IPR002318">
    <property type="entry name" value="Ala-tRNA-lgiase_IIc"/>
</dbReference>
<dbReference type="Gene3D" id="3.30.980.10">
    <property type="entry name" value="Threonyl-trna Synthetase, Chain A, domain 2"/>
    <property type="match status" value="1"/>
</dbReference>
<dbReference type="PROSITE" id="PS50862">
    <property type="entry name" value="AA_TRNA_LIGASE_II"/>
    <property type="match status" value="1"/>
</dbReference>
<evidence type="ECO:0000259" key="10">
    <source>
        <dbReference type="PROSITE" id="PS50860"/>
    </source>
</evidence>
<dbReference type="FunFam" id="3.30.980.10:FF:000004">
    <property type="entry name" value="Alanine--tRNA ligase, cytoplasmic"/>
    <property type="match status" value="1"/>
</dbReference>
<dbReference type="SUPFAM" id="SSF55186">
    <property type="entry name" value="ThrRS/AlaRS common domain"/>
    <property type="match status" value="1"/>
</dbReference>
<dbReference type="EC" id="6.1.1.7" evidence="2"/>